<accession>A0A4Y2CQY5</accession>
<dbReference type="Proteomes" id="UP000499080">
    <property type="component" value="Unassembled WGS sequence"/>
</dbReference>
<evidence type="ECO:0000313" key="2">
    <source>
        <dbReference type="Proteomes" id="UP000499080"/>
    </source>
</evidence>
<dbReference type="AlphaFoldDB" id="A0A4Y2CQY5"/>
<evidence type="ECO:0000313" key="1">
    <source>
        <dbReference type="EMBL" id="GBM06539.1"/>
    </source>
</evidence>
<comment type="caution">
    <text evidence="1">The sequence shown here is derived from an EMBL/GenBank/DDBJ whole genome shotgun (WGS) entry which is preliminary data.</text>
</comment>
<name>A0A4Y2CQY5_ARAVE</name>
<reference evidence="1 2" key="1">
    <citation type="journal article" date="2019" name="Sci. Rep.">
        <title>Orb-weaving spider Araneus ventricosus genome elucidates the spidroin gene catalogue.</title>
        <authorList>
            <person name="Kono N."/>
            <person name="Nakamura H."/>
            <person name="Ohtoshi R."/>
            <person name="Moran D.A.P."/>
            <person name="Shinohara A."/>
            <person name="Yoshida Y."/>
            <person name="Fujiwara M."/>
            <person name="Mori M."/>
            <person name="Tomita M."/>
            <person name="Arakawa K."/>
        </authorList>
    </citation>
    <scope>NUCLEOTIDE SEQUENCE [LARGE SCALE GENOMIC DNA]</scope>
</reference>
<proteinExistence type="predicted"/>
<protein>
    <submittedName>
        <fullName evidence="1">Uncharacterized protein</fullName>
    </submittedName>
</protein>
<organism evidence="1 2">
    <name type="scientific">Araneus ventricosus</name>
    <name type="common">Orbweaver spider</name>
    <name type="synonym">Epeira ventricosa</name>
    <dbReference type="NCBI Taxonomy" id="182803"/>
    <lineage>
        <taxon>Eukaryota</taxon>
        <taxon>Metazoa</taxon>
        <taxon>Ecdysozoa</taxon>
        <taxon>Arthropoda</taxon>
        <taxon>Chelicerata</taxon>
        <taxon>Arachnida</taxon>
        <taxon>Araneae</taxon>
        <taxon>Araneomorphae</taxon>
        <taxon>Entelegynae</taxon>
        <taxon>Araneoidea</taxon>
        <taxon>Araneidae</taxon>
        <taxon>Araneus</taxon>
    </lineage>
</organism>
<dbReference type="EMBL" id="BGPR01000230">
    <property type="protein sequence ID" value="GBM06539.1"/>
    <property type="molecule type" value="Genomic_DNA"/>
</dbReference>
<sequence length="90" mass="9821">MGEKPTSSNNDYFLQCELLRKNCRFRSGCTILTLLGGAQVGLPRAPRRCCFGVSLTGSSISYLPRAFKVSNLSTEDLVLPPEADKAHCRG</sequence>
<keyword evidence="2" id="KW-1185">Reference proteome</keyword>
<gene>
    <name evidence="1" type="ORF">AVEN_150372_1</name>
</gene>